<name>A0AAT9J9I2_9VIRU</name>
<evidence type="ECO:0000313" key="1">
    <source>
        <dbReference type="EMBL" id="DBA52009.1"/>
    </source>
</evidence>
<accession>A0AAT9J9I2</accession>
<protein>
    <submittedName>
        <fullName evidence="1">ORF51</fullName>
    </submittedName>
</protein>
<proteinExistence type="predicted"/>
<reference evidence="1" key="2">
    <citation type="submission" date="2024-03" db="EMBL/GenBank/DDBJ databases">
        <authorList>
            <person name="Ni Y."/>
            <person name="Xu T."/>
            <person name="Yan S."/>
            <person name="Chen L."/>
            <person name="Wang Y."/>
        </authorList>
    </citation>
    <scope>NUCLEOTIDE SEQUENCE</scope>
    <source>
        <strain evidence="1">NTM1</strain>
    </source>
</reference>
<reference evidence="1" key="1">
    <citation type="journal article" date="2024" name="Environ. Microbiol. Rep.">
        <title>Hiding in plain sight: The discovery of complete genomes of 11 hypothetical spindle-shaped viruses that putatively infect mesophilic ammonia-oxidizing archaea.</title>
        <authorList>
            <person name="Ni Y."/>
            <person name="Xu T."/>
            <person name="Yan S."/>
            <person name="Chen L."/>
            <person name="Wang Y."/>
        </authorList>
    </citation>
    <scope>NUCLEOTIDE SEQUENCE</scope>
    <source>
        <strain evidence="1">NTM1</strain>
    </source>
</reference>
<organism evidence="1">
    <name type="scientific">Nitrosopumilaceae spindle-shaped virus</name>
    <dbReference type="NCBI Taxonomy" id="3065433"/>
    <lineage>
        <taxon>Viruses</taxon>
    </lineage>
</organism>
<dbReference type="EMBL" id="BK067788">
    <property type="protein sequence ID" value="DBA52009.1"/>
    <property type="molecule type" value="Genomic_DNA"/>
</dbReference>
<sequence>MKDSQTKVTKCNRCELGFNSINEMVIVRPLYPISKAFTEYYHATCYNYNRYKILPKNYPSTLGNSC</sequence>